<sequence>MEKGVMAFNSNFSAARGQAGVGSMDAGLRAYMLRVFNWMAIGLVTTGVVAYGVAETSLRALFFHVVEMPNGALAQRPTLLGLISMFTPLAFVMVLSFGINRLSRPAVQGIFVLFSVAMGASMSSLLMAYTGVSVARTFFITASMFGAMSLWGYVTGSNLSRLGSFLFMGLIGIIIASVVNIFLHSNALGMLVSLLGVGIFTVLAAYDTQRIKITYQQSAGYAAPDELGKRSIYDALSMYLNFVNLFQFLLQFTGVRSSNND</sequence>
<dbReference type="EMBL" id="BJUZ01000001">
    <property type="protein sequence ID" value="GEK92783.1"/>
    <property type="molecule type" value="Genomic_DNA"/>
</dbReference>
<keyword evidence="5 6" id="KW-0472">Membrane</keyword>
<evidence type="ECO:0000256" key="4">
    <source>
        <dbReference type="ARBA" id="ARBA00022989"/>
    </source>
</evidence>
<dbReference type="AlphaFoldDB" id="A0A511AZN3"/>
<gene>
    <name evidence="7" type="ORF">GWA01_05530</name>
</gene>
<keyword evidence="8" id="KW-1185">Reference proteome</keyword>
<comment type="caution">
    <text evidence="7">The sequence shown here is derived from an EMBL/GenBank/DDBJ whole genome shotgun (WGS) entry which is preliminary data.</text>
</comment>
<evidence type="ECO:0000256" key="2">
    <source>
        <dbReference type="ARBA" id="ARBA00010350"/>
    </source>
</evidence>
<protein>
    <submittedName>
        <fullName evidence="7">Membrane protein</fullName>
    </submittedName>
</protein>
<dbReference type="InterPro" id="IPR006214">
    <property type="entry name" value="Bax_inhibitor_1-related"/>
</dbReference>
<dbReference type="PANTHER" id="PTHR23291">
    <property type="entry name" value="BAX INHIBITOR-RELATED"/>
    <property type="match status" value="1"/>
</dbReference>
<dbReference type="CDD" id="cd10432">
    <property type="entry name" value="BI-1-like_bacterial"/>
    <property type="match status" value="1"/>
</dbReference>
<evidence type="ECO:0000313" key="7">
    <source>
        <dbReference type="EMBL" id="GEK92783.1"/>
    </source>
</evidence>
<dbReference type="PANTHER" id="PTHR23291:SF50">
    <property type="entry name" value="PROTEIN LIFEGUARD 4"/>
    <property type="match status" value="1"/>
</dbReference>
<dbReference type="GO" id="GO:0005886">
    <property type="term" value="C:plasma membrane"/>
    <property type="evidence" value="ECO:0007669"/>
    <property type="project" value="TreeGrafter"/>
</dbReference>
<proteinExistence type="inferred from homology"/>
<feature type="transmembrane region" description="Helical" evidence="6">
    <location>
        <begin position="165"/>
        <end position="183"/>
    </location>
</feature>
<evidence type="ECO:0000256" key="5">
    <source>
        <dbReference type="ARBA" id="ARBA00023136"/>
    </source>
</evidence>
<organism evidence="7 8">
    <name type="scientific">Gluconobacter wancherniae NBRC 103581</name>
    <dbReference type="NCBI Taxonomy" id="656744"/>
    <lineage>
        <taxon>Bacteria</taxon>
        <taxon>Pseudomonadati</taxon>
        <taxon>Pseudomonadota</taxon>
        <taxon>Alphaproteobacteria</taxon>
        <taxon>Acetobacterales</taxon>
        <taxon>Acetobacteraceae</taxon>
        <taxon>Gluconobacter</taxon>
    </lineage>
</organism>
<feature type="transmembrane region" description="Helical" evidence="6">
    <location>
        <begin position="78"/>
        <end position="98"/>
    </location>
</feature>
<feature type="transmembrane region" description="Helical" evidence="6">
    <location>
        <begin position="110"/>
        <end position="129"/>
    </location>
</feature>
<comment type="subcellular location">
    <subcellularLocation>
        <location evidence="1">Membrane</location>
        <topology evidence="1">Multi-pass membrane protein</topology>
    </subcellularLocation>
</comment>
<evidence type="ECO:0000313" key="8">
    <source>
        <dbReference type="Proteomes" id="UP000321230"/>
    </source>
</evidence>
<feature type="transmembrane region" description="Helical" evidence="6">
    <location>
        <begin position="189"/>
        <end position="206"/>
    </location>
</feature>
<comment type="similarity">
    <text evidence="2 6">Belongs to the BI1 family.</text>
</comment>
<keyword evidence="4 6" id="KW-1133">Transmembrane helix</keyword>
<dbReference type="Proteomes" id="UP000321230">
    <property type="component" value="Unassembled WGS sequence"/>
</dbReference>
<evidence type="ECO:0000256" key="6">
    <source>
        <dbReference type="RuleBase" id="RU004379"/>
    </source>
</evidence>
<feature type="transmembrane region" description="Helical" evidence="6">
    <location>
        <begin position="35"/>
        <end position="54"/>
    </location>
</feature>
<dbReference type="Pfam" id="PF01027">
    <property type="entry name" value="Bax1-I"/>
    <property type="match status" value="1"/>
</dbReference>
<evidence type="ECO:0000256" key="3">
    <source>
        <dbReference type="ARBA" id="ARBA00022692"/>
    </source>
</evidence>
<keyword evidence="3 6" id="KW-0812">Transmembrane</keyword>
<feature type="transmembrane region" description="Helical" evidence="6">
    <location>
        <begin position="135"/>
        <end position="153"/>
    </location>
</feature>
<reference evidence="7 8" key="1">
    <citation type="submission" date="2019-07" db="EMBL/GenBank/DDBJ databases">
        <title>Whole genome shotgun sequence of Gluconobacter wancherniae NBRC 103581.</title>
        <authorList>
            <person name="Hosoyama A."/>
            <person name="Uohara A."/>
            <person name="Ohji S."/>
            <person name="Ichikawa N."/>
        </authorList>
    </citation>
    <scope>NUCLEOTIDE SEQUENCE [LARGE SCALE GENOMIC DNA]</scope>
    <source>
        <strain evidence="7 8">NBRC 103581</strain>
    </source>
</reference>
<evidence type="ECO:0000256" key="1">
    <source>
        <dbReference type="ARBA" id="ARBA00004141"/>
    </source>
</evidence>
<name>A0A511AZN3_9PROT</name>
<accession>A0A511AZN3</accession>